<dbReference type="HOGENOM" id="CLU_019796_1_2_1"/>
<evidence type="ECO:0008006" key="8">
    <source>
        <dbReference type="Google" id="ProtNLM"/>
    </source>
</evidence>
<dbReference type="PANTHER" id="PTHR10996">
    <property type="entry name" value="2-HYDROXYACID DEHYDROGENASE-RELATED"/>
    <property type="match status" value="1"/>
</dbReference>
<dbReference type="SUPFAM" id="SSF51735">
    <property type="entry name" value="NAD(P)-binding Rossmann-fold domains"/>
    <property type="match status" value="1"/>
</dbReference>
<dbReference type="RefSeq" id="XP_007374747.1">
    <property type="nucleotide sequence ID" value="XM_007374685.1"/>
</dbReference>
<dbReference type="EMBL" id="GL996501">
    <property type="protein sequence ID" value="EGW33232.1"/>
    <property type="molecule type" value="Genomic_DNA"/>
</dbReference>
<name>G3ALI9_SPAPN</name>
<evidence type="ECO:0000259" key="5">
    <source>
        <dbReference type="Pfam" id="PF02826"/>
    </source>
</evidence>
<dbReference type="GO" id="GO:0051287">
    <property type="term" value="F:NAD binding"/>
    <property type="evidence" value="ECO:0007669"/>
    <property type="project" value="InterPro"/>
</dbReference>
<dbReference type="GO" id="GO:0030267">
    <property type="term" value="F:glyoxylate reductase (NADPH) activity"/>
    <property type="evidence" value="ECO:0007669"/>
    <property type="project" value="TreeGrafter"/>
</dbReference>
<keyword evidence="2" id="KW-0520">NAD</keyword>
<dbReference type="OMA" id="VFRNMQW"/>
<dbReference type="Pfam" id="PF00389">
    <property type="entry name" value="2-Hacid_dh"/>
    <property type="match status" value="1"/>
</dbReference>
<organism evidence="7">
    <name type="scientific">Spathaspora passalidarum (strain NRRL Y-27907 / 11-Y1)</name>
    <dbReference type="NCBI Taxonomy" id="619300"/>
    <lineage>
        <taxon>Eukaryota</taxon>
        <taxon>Fungi</taxon>
        <taxon>Dikarya</taxon>
        <taxon>Ascomycota</taxon>
        <taxon>Saccharomycotina</taxon>
        <taxon>Pichiomycetes</taxon>
        <taxon>Debaryomycetaceae</taxon>
        <taxon>Spathaspora</taxon>
    </lineage>
</organism>
<dbReference type="InterPro" id="IPR006140">
    <property type="entry name" value="D-isomer_DH_NAD-bd"/>
</dbReference>
<proteinExistence type="inferred from homology"/>
<dbReference type="Proteomes" id="UP000000709">
    <property type="component" value="Unassembled WGS sequence"/>
</dbReference>
<dbReference type="GO" id="GO:0016618">
    <property type="term" value="F:hydroxypyruvate reductase [NAD(P)H] activity"/>
    <property type="evidence" value="ECO:0007669"/>
    <property type="project" value="TreeGrafter"/>
</dbReference>
<protein>
    <recommendedName>
        <fullName evidence="8">2-hydroxyacid dehydrogenase</fullName>
    </recommendedName>
</protein>
<dbReference type="GO" id="GO:0005829">
    <property type="term" value="C:cytosol"/>
    <property type="evidence" value="ECO:0007669"/>
    <property type="project" value="TreeGrafter"/>
</dbReference>
<dbReference type="InParanoid" id="G3ALI9"/>
<dbReference type="InterPro" id="IPR036291">
    <property type="entry name" value="NAD(P)-bd_dom_sf"/>
</dbReference>
<evidence type="ECO:0000313" key="6">
    <source>
        <dbReference type="EMBL" id="EGW33232.1"/>
    </source>
</evidence>
<keyword evidence="1 3" id="KW-0560">Oxidoreductase</keyword>
<dbReference type="Gene3D" id="3.40.50.720">
    <property type="entry name" value="NAD(P)-binding Rossmann-like Domain"/>
    <property type="match status" value="2"/>
</dbReference>
<dbReference type="STRING" id="619300.G3ALI9"/>
<evidence type="ECO:0000256" key="2">
    <source>
        <dbReference type="ARBA" id="ARBA00023027"/>
    </source>
</evidence>
<dbReference type="InterPro" id="IPR050223">
    <property type="entry name" value="D-isomer_2-hydroxyacid_DH"/>
</dbReference>
<dbReference type="InterPro" id="IPR006139">
    <property type="entry name" value="D-isomer_2_OHA_DH_cat_dom"/>
</dbReference>
<dbReference type="FunCoup" id="G3ALI9">
    <property type="interactions" value="15"/>
</dbReference>
<comment type="similarity">
    <text evidence="3">Belongs to the D-isomer specific 2-hydroxyacid dehydrogenase family.</text>
</comment>
<feature type="domain" description="D-isomer specific 2-hydroxyacid dehydrogenase catalytic" evidence="4">
    <location>
        <begin position="14"/>
        <end position="362"/>
    </location>
</feature>
<evidence type="ECO:0000256" key="1">
    <source>
        <dbReference type="ARBA" id="ARBA00023002"/>
    </source>
</evidence>
<dbReference type="PANTHER" id="PTHR10996:SF178">
    <property type="entry name" value="2-HYDROXYACID DEHYDROGENASE YGL185C-RELATED"/>
    <property type="match status" value="1"/>
</dbReference>
<evidence type="ECO:0000256" key="3">
    <source>
        <dbReference type="RuleBase" id="RU003719"/>
    </source>
</evidence>
<sequence length="362" mass="40519">MTVRQKVLLLEKPKKDYISEFEKKFDLVYYQLTTLEQTIIDFETKFKDVVAIYGGWVGFAQLGGFRGKLVAFAPKHLKIITTCSIGYDHYDVEAMKERGIILTNVPSTIAFEAVADLVLYNAIASFRNFKIFEKNFDGKFSEHTGMLRTSLVHGKFNQHTGKADIRPTVGNVYADSCCGRELVSPRGNNAVIVGFGHIGKLIAERLSCIGMNIHYVKRNKLSEQEENSLGYKVTYHETLDSTKDIADLIVIACPGTPSTRHMIDATFIRNMNKQFRIINIGRGFIIDEHALVEGLRSGKVLFAGLDVFEAEPTVHPDLLNRQDVVLTPHIGSSVTENDRYTAKTCLNNIETVLSGYKLTGVV</sequence>
<dbReference type="eggNOG" id="KOG0069">
    <property type="taxonomic scope" value="Eukaryota"/>
</dbReference>
<keyword evidence="7" id="KW-1185">Reference proteome</keyword>
<dbReference type="GeneID" id="18873470"/>
<dbReference type="AlphaFoldDB" id="G3ALI9"/>
<dbReference type="SUPFAM" id="SSF52283">
    <property type="entry name" value="Formate/glycerate dehydrogenase catalytic domain-like"/>
    <property type="match status" value="1"/>
</dbReference>
<gene>
    <name evidence="6" type="ORF">SPAPADRAFT_60568</name>
</gene>
<dbReference type="OrthoDB" id="298012at2759"/>
<evidence type="ECO:0000313" key="7">
    <source>
        <dbReference type="Proteomes" id="UP000000709"/>
    </source>
</evidence>
<dbReference type="KEGG" id="spaa:SPAPADRAFT_60568"/>
<dbReference type="Pfam" id="PF02826">
    <property type="entry name" value="2-Hacid_dh_C"/>
    <property type="match status" value="1"/>
</dbReference>
<accession>G3ALI9</accession>
<feature type="domain" description="D-isomer specific 2-hydroxyacid dehydrogenase NAD-binding" evidence="5">
    <location>
        <begin position="184"/>
        <end position="331"/>
    </location>
</feature>
<reference evidence="6 7" key="1">
    <citation type="journal article" date="2011" name="Proc. Natl. Acad. Sci. U.S.A.">
        <title>Comparative genomics of xylose-fermenting fungi for enhanced biofuel production.</title>
        <authorList>
            <person name="Wohlbach D.J."/>
            <person name="Kuo A."/>
            <person name="Sato T.K."/>
            <person name="Potts K.M."/>
            <person name="Salamov A.A."/>
            <person name="LaButti K.M."/>
            <person name="Sun H."/>
            <person name="Clum A."/>
            <person name="Pangilinan J.L."/>
            <person name="Lindquist E.A."/>
            <person name="Lucas S."/>
            <person name="Lapidus A."/>
            <person name="Jin M."/>
            <person name="Gunawan C."/>
            <person name="Balan V."/>
            <person name="Dale B.E."/>
            <person name="Jeffries T.W."/>
            <person name="Zinkel R."/>
            <person name="Barry K.W."/>
            <person name="Grigoriev I.V."/>
            <person name="Gasch A.P."/>
        </authorList>
    </citation>
    <scope>NUCLEOTIDE SEQUENCE [LARGE SCALE GENOMIC DNA]</scope>
    <source>
        <strain evidence="7">NRRL Y-27907 / 11-Y1</strain>
    </source>
</reference>
<evidence type="ECO:0000259" key="4">
    <source>
        <dbReference type="Pfam" id="PF00389"/>
    </source>
</evidence>